<evidence type="ECO:0000259" key="13">
    <source>
        <dbReference type="PROSITE" id="PS50881"/>
    </source>
</evidence>
<dbReference type="InterPro" id="IPR048584">
    <property type="entry name" value="Ribosomal_uS5m_N"/>
</dbReference>
<feature type="compositionally biased region" description="Basic and acidic residues" evidence="12">
    <location>
        <begin position="147"/>
        <end position="167"/>
    </location>
</feature>
<evidence type="ECO:0000256" key="10">
    <source>
        <dbReference type="PROSITE-ProRule" id="PRU00268"/>
    </source>
</evidence>
<feature type="region of interest" description="Disordered" evidence="12">
    <location>
        <begin position="138"/>
        <end position="189"/>
    </location>
</feature>
<proteinExistence type="inferred from homology"/>
<dbReference type="FunFam" id="3.30.230.10:FF:000002">
    <property type="entry name" value="30S ribosomal protein S5"/>
    <property type="match status" value="1"/>
</dbReference>
<accession>A0A915PC88</accession>
<reference evidence="15" key="1">
    <citation type="submission" date="2022-11" db="UniProtKB">
        <authorList>
            <consortium name="WormBaseParasite"/>
        </authorList>
    </citation>
    <scope>IDENTIFICATION</scope>
</reference>
<dbReference type="GO" id="GO:0005743">
    <property type="term" value="C:mitochondrial inner membrane"/>
    <property type="evidence" value="ECO:0007669"/>
    <property type="project" value="UniProtKB-ARBA"/>
</dbReference>
<dbReference type="SUPFAM" id="SSF81901">
    <property type="entry name" value="HCP-like"/>
    <property type="match status" value="3"/>
</dbReference>
<keyword evidence="14" id="KW-1185">Reference proteome</keyword>
<dbReference type="SUPFAM" id="SSF54768">
    <property type="entry name" value="dsRNA-binding domain-like"/>
    <property type="match status" value="1"/>
</dbReference>
<feature type="domain" description="S5 DRBM" evidence="13">
    <location>
        <begin position="962"/>
        <end position="1027"/>
    </location>
</feature>
<dbReference type="InterPro" id="IPR011990">
    <property type="entry name" value="TPR-like_helical_dom_sf"/>
</dbReference>
<dbReference type="SMART" id="SM00671">
    <property type="entry name" value="SEL1"/>
    <property type="match status" value="10"/>
</dbReference>
<evidence type="ECO:0000256" key="6">
    <source>
        <dbReference type="ARBA" id="ARBA00038101"/>
    </source>
</evidence>
<evidence type="ECO:0000256" key="7">
    <source>
        <dbReference type="ARBA" id="ARBA00039335"/>
    </source>
</evidence>
<evidence type="ECO:0000256" key="8">
    <source>
        <dbReference type="ARBA" id="ARBA00041606"/>
    </source>
</evidence>
<dbReference type="InterPro" id="IPR020568">
    <property type="entry name" value="Ribosomal_Su5_D2-typ_SF"/>
</dbReference>
<dbReference type="PANTHER" id="PTHR11102:SF147">
    <property type="entry name" value="SEL1L ADAPTOR SUBUNIT OF ERAD E3 UBIQUITIN LIGASE"/>
    <property type="match status" value="1"/>
</dbReference>
<dbReference type="InterPro" id="IPR005324">
    <property type="entry name" value="Ribosomal_uS5_C"/>
</dbReference>
<keyword evidence="5 10" id="KW-0687">Ribonucleoprotein</keyword>
<dbReference type="GO" id="GO:0006412">
    <property type="term" value="P:translation"/>
    <property type="evidence" value="ECO:0007669"/>
    <property type="project" value="InterPro"/>
</dbReference>
<dbReference type="FunFam" id="3.30.160.20:FF:000022">
    <property type="entry name" value="28S ribosomal protein S5, mitochondrial"/>
    <property type="match status" value="1"/>
</dbReference>
<name>A0A915PC88_9BILA</name>
<evidence type="ECO:0000256" key="2">
    <source>
        <dbReference type="ARBA" id="ARBA00008945"/>
    </source>
</evidence>
<dbReference type="InterPro" id="IPR006597">
    <property type="entry name" value="Sel1-like"/>
</dbReference>
<dbReference type="Gene3D" id="3.30.160.20">
    <property type="match status" value="1"/>
</dbReference>
<dbReference type="WBParaSite" id="sdigi.contig1.g93.t1">
    <property type="protein sequence ID" value="sdigi.contig1.g93.t1"/>
    <property type="gene ID" value="sdigi.contig1.g93"/>
</dbReference>
<evidence type="ECO:0000256" key="1">
    <source>
        <dbReference type="ARBA" id="ARBA00004173"/>
    </source>
</evidence>
<dbReference type="Pfam" id="PF08238">
    <property type="entry name" value="Sel1"/>
    <property type="match status" value="10"/>
</dbReference>
<dbReference type="Proteomes" id="UP000887581">
    <property type="component" value="Unplaced"/>
</dbReference>
<dbReference type="PROSITE" id="PS50881">
    <property type="entry name" value="S5_DSRBD"/>
    <property type="match status" value="1"/>
</dbReference>
<dbReference type="Pfam" id="PF03719">
    <property type="entry name" value="Ribosomal_S5_C"/>
    <property type="match status" value="1"/>
</dbReference>
<dbReference type="GO" id="GO:0036503">
    <property type="term" value="P:ERAD pathway"/>
    <property type="evidence" value="ECO:0007669"/>
    <property type="project" value="TreeGrafter"/>
</dbReference>
<dbReference type="GO" id="GO:0005789">
    <property type="term" value="C:endoplasmic reticulum membrane"/>
    <property type="evidence" value="ECO:0007669"/>
    <property type="project" value="TreeGrafter"/>
</dbReference>
<keyword evidence="3 10" id="KW-0689">Ribosomal protein</keyword>
<comment type="similarity">
    <text evidence="2 11">Belongs to the universal ribosomal protein uS5 family.</text>
</comment>
<feature type="compositionally biased region" description="Basic and acidic residues" evidence="12">
    <location>
        <begin position="217"/>
        <end position="236"/>
    </location>
</feature>
<organism evidence="14 15">
    <name type="scientific">Setaria digitata</name>
    <dbReference type="NCBI Taxonomy" id="48799"/>
    <lineage>
        <taxon>Eukaryota</taxon>
        <taxon>Metazoa</taxon>
        <taxon>Ecdysozoa</taxon>
        <taxon>Nematoda</taxon>
        <taxon>Chromadorea</taxon>
        <taxon>Rhabditida</taxon>
        <taxon>Spirurina</taxon>
        <taxon>Spiruromorpha</taxon>
        <taxon>Filarioidea</taxon>
        <taxon>Setariidae</taxon>
        <taxon>Setaria</taxon>
    </lineage>
</organism>
<evidence type="ECO:0000313" key="14">
    <source>
        <dbReference type="Proteomes" id="UP000887581"/>
    </source>
</evidence>
<dbReference type="Pfam" id="PF00333">
    <property type="entry name" value="Ribosomal_S5"/>
    <property type="match status" value="1"/>
</dbReference>
<evidence type="ECO:0000313" key="15">
    <source>
        <dbReference type="WBParaSite" id="sdigi.contig1.g93.t1"/>
    </source>
</evidence>
<dbReference type="AlphaFoldDB" id="A0A915PC88"/>
<comment type="similarity">
    <text evidence="6">Belongs to the sel-1 family.</text>
</comment>
<evidence type="ECO:0000256" key="12">
    <source>
        <dbReference type="SAM" id="MobiDB-lite"/>
    </source>
</evidence>
<protein>
    <recommendedName>
        <fullName evidence="7">Small ribosomal subunit protein uS5m</fullName>
    </recommendedName>
    <alternativeName>
        <fullName evidence="8">28S ribosomal protein S5, mitochondrial</fullName>
    </alternativeName>
</protein>
<comment type="subcellular location">
    <subcellularLocation>
        <location evidence="1">Mitochondrion</location>
    </subcellularLocation>
</comment>
<dbReference type="GO" id="GO:0003723">
    <property type="term" value="F:RNA binding"/>
    <property type="evidence" value="ECO:0007669"/>
    <property type="project" value="InterPro"/>
</dbReference>
<dbReference type="Gene3D" id="3.30.230.10">
    <property type="match status" value="1"/>
</dbReference>
<dbReference type="SUPFAM" id="SSF54211">
    <property type="entry name" value="Ribosomal protein S5 domain 2-like"/>
    <property type="match status" value="1"/>
</dbReference>
<dbReference type="InterPro" id="IPR050767">
    <property type="entry name" value="Sel1_AlgK"/>
</dbReference>
<evidence type="ECO:0000256" key="4">
    <source>
        <dbReference type="ARBA" id="ARBA00023128"/>
    </source>
</evidence>
<dbReference type="GO" id="GO:0003735">
    <property type="term" value="F:structural constituent of ribosome"/>
    <property type="evidence" value="ECO:0007669"/>
    <property type="project" value="UniProtKB-UniRule"/>
</dbReference>
<dbReference type="PANTHER" id="PTHR11102">
    <property type="entry name" value="SEL-1-LIKE PROTEIN"/>
    <property type="match status" value="1"/>
</dbReference>
<evidence type="ECO:0000256" key="11">
    <source>
        <dbReference type="RuleBase" id="RU003823"/>
    </source>
</evidence>
<feature type="compositionally biased region" description="Polar residues" evidence="12">
    <location>
        <begin position="175"/>
        <end position="189"/>
    </location>
</feature>
<comment type="subunit">
    <text evidence="9">Component of the mitochondrial ribosome small subunit (28S) which comprises a 12S rRNA and about 30 distinct proteins.</text>
</comment>
<dbReference type="InterPro" id="IPR014721">
    <property type="entry name" value="Ribsml_uS5_D2-typ_fold_subgr"/>
</dbReference>
<keyword evidence="4" id="KW-0496">Mitochondrion</keyword>
<evidence type="ECO:0000256" key="5">
    <source>
        <dbReference type="ARBA" id="ARBA00023274"/>
    </source>
</evidence>
<sequence>MEQGQETENALTSMDRLQQCFNTPCEKPQQRRCRERDVAIQKVLLCCNKCAYSCSGEDREASFYAFLSLAVLGRSGSARQWTDGIITEQYYFSCRLGWERDGVNDANARIMFFLDSSIMILRWITVVLLFSPLSFASHQDSPAVTDGDSKADVEDDGSEKKEERASDRLVLLNNEGETMDTTSQKQSPATYDITDEDIERMSNSAVEVSTVPSAGDEFTKEKVTERSETEKTEAEKRSDELYRTAMRFLDKGRAASTEAKKAAHRLLDEAAQLKHKEAMKLTAYAYLFGDYTRWNIDEARAIFEELAASGSADAQLALGFMHATGLGVPESSQAKALIYYTFSALGGNPLAQMALGYRHWSGISVQQNCERALTWYRKVAQRVNEQVRISGGTAMQRIRLPDEQDTVSTTSSSSSILDSNLLNYYKYLADKGDLQAQVGLGQLYLTGGRGVEQNMDLASQYFSTAAQAGSTNAYAYLGKMYLDGTSATPQDNATAFQFFKKAADKGNPVGQSGLAIMYMYGKGVKQDYAKAAKLFTLAAEQGWVDGQLNLGYLHFRGLGVKRDFKLAIKYFQLASQSGHVNAYFNLAQIHATGTGVPRNCHTAVELYKNVAERGRWSERLMEAYASYRSGRADEAAFKYLFLAELGYEPAQTNFAYIIDRGESNLFPNDEALQRALLHWQRSANQDYAYARIKLGDYYYYGYGTPVDYEMAAAQYKIASDRHQAAQAMFNLGYMHEQGLGINKDMHLAKRFYDMAAETSTDAYMPVNLALMKLTALFLVEYFKEVEFICDNARLYLRCELGFICNNVISWLNSYFVDWLQKTKAFRTFALKCSQVGPARELWKTVTSLSPAGIKKGRAKTRQSVLNLQKFYRIGAGPIKVKYPGLNAPLIKPNDEPIAVMEKTKEEIDGVEERLQNIIATRPSKKRLKEKLHPLERGFAGARVEGQKLGPPPAASGINFDDFQTYCLQLRRTTNMTSYGRQHTMSALIVTGNGNGLGGYAIGKAGLKHYIRAIVNGMKMASRKLVYVELLENRTIYQDFYAECRGTRIFAQRRPKGFGVVAHPRLTKICEVLGIKDLECKVVGSTRNYIALTHAFFIGLLNQETHQQLAERKRLHVIELSPHKRYFPIKIASPLHSELRTEQEIESKEKLLLNDFYGEGRLPLIKKQVPFYANLPNHLMAEALRYRFRNRDKSMIRLMADGIVSRWTRDERRKWAEQKHQDVMNGLIPLPEGIGLSEVLPKLEAR</sequence>
<evidence type="ECO:0000256" key="9">
    <source>
        <dbReference type="ARBA" id="ARBA00062683"/>
    </source>
</evidence>
<dbReference type="Gene3D" id="1.25.40.10">
    <property type="entry name" value="Tetratricopeptide repeat domain"/>
    <property type="match status" value="3"/>
</dbReference>
<dbReference type="GO" id="GO:0005763">
    <property type="term" value="C:mitochondrial small ribosomal subunit"/>
    <property type="evidence" value="ECO:0007669"/>
    <property type="project" value="UniProtKB-ARBA"/>
</dbReference>
<dbReference type="Pfam" id="PF21251">
    <property type="entry name" value="Ribosomal_uS5m_N"/>
    <property type="match status" value="1"/>
</dbReference>
<feature type="region of interest" description="Disordered" evidence="12">
    <location>
        <begin position="205"/>
        <end position="236"/>
    </location>
</feature>
<evidence type="ECO:0000256" key="3">
    <source>
        <dbReference type="ARBA" id="ARBA00022980"/>
    </source>
</evidence>
<dbReference type="InterPro" id="IPR013810">
    <property type="entry name" value="Ribosomal_uS5_N"/>
</dbReference>